<evidence type="ECO:0000313" key="3">
    <source>
        <dbReference type="EMBL" id="KAK1359551.1"/>
    </source>
</evidence>
<sequence length="793" mass="88930">MAGLHTLKLKVVIEERCFTFVSTAFSLHPGVYVYVETRRWLCSVSVASVREGGDGTGVVKDGYHSVYEFVREAGSGKGFLMFFVGKVPLARHMGDNKTRCETPKVENESCNRGEMAGAGPSRGRSNIKTFTSFLGSDGSWVDSRVLFPVPPLTIDPEAYFTSMDRYYRKNHIDPPQFDSAKLDSEWGGYDHLKYRSSFQYSKWKDFLSKAFQIGGDYSWRAPTPSERLYSWPDDGAIVMPLEHLKAGLTPKPHKFLVALFKQQFKCTPTQFTPNSIRLILWFIAACDHSSRQPTFEAFFTIFSSKKSNCAPFYEIAQGNKNSRVGLLADGHKPVKLATTRKHWQYEYVVIRGGDWSYMPGFSSKVEPQCVIRRDTLSDNQVKNCADLLHIFEFVWGEAEFQSVSKIKFYGLYPPASIDMPELAWGKDRKKIEEILKSGPPKPEHLNKQGDDDDADMEDEEVEGVDAELDEEVFEPRLGDHKRVPVDVGNGLDLIGSCPGHVGTNTSEPTKHQENVTTEAWVEGDNPVNFHTVFTDCFLVNDDFFVGGLDGGSVAPAGETLVADNEEPLMSPGVPGERGKDVEEGDNLGRVERAIGEGVGGVRRALRARPKTLVSCSRLGMKRRKGVGYLFPTAPKAVLPEMLTPDDRGKLAKSTKKEDNYKEAEESFAADRKRLEDQVREAVADANRAKEKLEVLEEQLAAMPSATHVVRDYKGSPAYKKDCDDAVAAFRATSVFREIVGAESQKMAPLIVACSREFFRDDLRRPKDDFDVFFVEWMKARREAYARMRAHPPP</sequence>
<feature type="region of interest" description="Disordered" evidence="2">
    <location>
        <begin position="103"/>
        <end position="122"/>
    </location>
</feature>
<name>A0AAD8M3L3_9APIA</name>
<reference evidence="3" key="1">
    <citation type="submission" date="2023-02" db="EMBL/GenBank/DDBJ databases">
        <title>Genome of toxic invasive species Heracleum sosnowskyi carries increased number of genes despite the absence of recent whole-genome duplications.</title>
        <authorList>
            <person name="Schelkunov M."/>
            <person name="Shtratnikova V."/>
            <person name="Makarenko M."/>
            <person name="Klepikova A."/>
            <person name="Omelchenko D."/>
            <person name="Novikova G."/>
            <person name="Obukhova E."/>
            <person name="Bogdanov V."/>
            <person name="Penin A."/>
            <person name="Logacheva M."/>
        </authorList>
    </citation>
    <scope>NUCLEOTIDE SEQUENCE</scope>
    <source>
        <strain evidence="3">Hsosn_3</strain>
        <tissue evidence="3">Leaf</tissue>
    </source>
</reference>
<dbReference type="EMBL" id="JAUIZM010000010">
    <property type="protein sequence ID" value="KAK1359551.1"/>
    <property type="molecule type" value="Genomic_DNA"/>
</dbReference>
<dbReference type="AlphaFoldDB" id="A0AAD8M3L3"/>
<dbReference type="Proteomes" id="UP001237642">
    <property type="component" value="Unassembled WGS sequence"/>
</dbReference>
<evidence type="ECO:0000313" key="4">
    <source>
        <dbReference type="Proteomes" id="UP001237642"/>
    </source>
</evidence>
<comment type="caution">
    <text evidence="3">The sequence shown here is derived from an EMBL/GenBank/DDBJ whole genome shotgun (WGS) entry which is preliminary data.</text>
</comment>
<proteinExistence type="predicted"/>
<organism evidence="3 4">
    <name type="scientific">Heracleum sosnowskyi</name>
    <dbReference type="NCBI Taxonomy" id="360622"/>
    <lineage>
        <taxon>Eukaryota</taxon>
        <taxon>Viridiplantae</taxon>
        <taxon>Streptophyta</taxon>
        <taxon>Embryophyta</taxon>
        <taxon>Tracheophyta</taxon>
        <taxon>Spermatophyta</taxon>
        <taxon>Magnoliopsida</taxon>
        <taxon>eudicotyledons</taxon>
        <taxon>Gunneridae</taxon>
        <taxon>Pentapetalae</taxon>
        <taxon>asterids</taxon>
        <taxon>campanulids</taxon>
        <taxon>Apiales</taxon>
        <taxon>Apiaceae</taxon>
        <taxon>Apioideae</taxon>
        <taxon>apioid superclade</taxon>
        <taxon>Tordylieae</taxon>
        <taxon>Tordyliinae</taxon>
        <taxon>Heracleum</taxon>
    </lineage>
</organism>
<feature type="compositionally biased region" description="Acidic residues" evidence="2">
    <location>
        <begin position="450"/>
        <end position="468"/>
    </location>
</feature>
<keyword evidence="1" id="KW-0175">Coiled coil</keyword>
<gene>
    <name evidence="3" type="ORF">POM88_044025</name>
</gene>
<evidence type="ECO:0000256" key="2">
    <source>
        <dbReference type="SAM" id="MobiDB-lite"/>
    </source>
</evidence>
<reference evidence="3" key="2">
    <citation type="submission" date="2023-05" db="EMBL/GenBank/DDBJ databases">
        <authorList>
            <person name="Schelkunov M.I."/>
        </authorList>
    </citation>
    <scope>NUCLEOTIDE SEQUENCE</scope>
    <source>
        <strain evidence="3">Hsosn_3</strain>
        <tissue evidence="3">Leaf</tissue>
    </source>
</reference>
<protein>
    <submittedName>
        <fullName evidence="3">Uncharacterized protein</fullName>
    </submittedName>
</protein>
<accession>A0AAD8M3L3</accession>
<feature type="region of interest" description="Disordered" evidence="2">
    <location>
        <begin position="647"/>
        <end position="667"/>
    </location>
</feature>
<feature type="coiled-coil region" evidence="1">
    <location>
        <begin position="671"/>
        <end position="698"/>
    </location>
</feature>
<keyword evidence="4" id="KW-1185">Reference proteome</keyword>
<feature type="compositionally biased region" description="Basic and acidic residues" evidence="2">
    <location>
        <begin position="435"/>
        <end position="449"/>
    </location>
</feature>
<feature type="region of interest" description="Disordered" evidence="2">
    <location>
        <begin position="435"/>
        <end position="468"/>
    </location>
</feature>
<evidence type="ECO:0000256" key="1">
    <source>
        <dbReference type="SAM" id="Coils"/>
    </source>
</evidence>